<evidence type="ECO:0000256" key="5">
    <source>
        <dbReference type="ARBA" id="ARBA00022801"/>
    </source>
</evidence>
<evidence type="ECO:0000259" key="9">
    <source>
        <dbReference type="Pfam" id="PF01447"/>
    </source>
</evidence>
<evidence type="ECO:0000259" key="12">
    <source>
        <dbReference type="Pfam" id="PF07504"/>
    </source>
</evidence>
<name>A0ABW8TWD0_9CLOT</name>
<keyword evidence="6" id="KW-0862">Zinc</keyword>
<comment type="caution">
    <text evidence="13">The sequence shown here is derived from an EMBL/GenBank/DDBJ whole genome shotgun (WGS) entry which is preliminary data.</text>
</comment>
<protein>
    <submittedName>
        <fullName evidence="13">M4 family metallopeptidase</fullName>
    </submittedName>
</protein>
<dbReference type="Gene3D" id="3.10.170.10">
    <property type="match status" value="1"/>
</dbReference>
<dbReference type="Proteomes" id="UP001623661">
    <property type="component" value="Unassembled WGS sequence"/>
</dbReference>
<dbReference type="SUPFAM" id="SSF55486">
    <property type="entry name" value="Metalloproteases ('zincins'), catalytic domain"/>
    <property type="match status" value="1"/>
</dbReference>
<dbReference type="Pfam" id="PF07504">
    <property type="entry name" value="FTP"/>
    <property type="match status" value="1"/>
</dbReference>
<dbReference type="InterPro" id="IPR011096">
    <property type="entry name" value="FTP_domain"/>
</dbReference>
<dbReference type="Gene3D" id="2.60.120.380">
    <property type="match status" value="2"/>
</dbReference>
<dbReference type="PANTHER" id="PTHR33794:SF1">
    <property type="entry name" value="BACILLOLYSIN"/>
    <property type="match status" value="1"/>
</dbReference>
<feature type="chain" id="PRO_5046291893" evidence="8">
    <location>
        <begin position="23"/>
        <end position="785"/>
    </location>
</feature>
<keyword evidence="5" id="KW-0378">Hydrolase</keyword>
<sequence>MNKKVTALLASFVMLVSTATSYGSFTKVNAKELDKKGQIISSMQEKSSGKLKMETSDKNGHQIFISGRLSDKRIPSTDEAMKFVEENKELLDFKGSKNDLKGKNISKDELGYTHVKLSQILDGYEIKDRVITVHFDKDGYIVNFTGNIENKVNVVTKLGTKNITSKEAIEIAKNKIGVTELRQAASFEKEVLIKEDKAYQVYKINIQYNTPEIGNWDVYVETSSGEVVKVDNNIRYDGAVTGSGTAVDGTVKALNLYQSGTIYQLKDVTKPMTGQITSYTANNAQVEPGTLATSTSTTISDKAEVSAHYYAGMVYDFYKNLFNRNSINNSGMNIISTVHYGSKYNNAFWDGTQMVYGDGDGTQFTYLSGDLDVVAHEMTHGVDSSTANLNYQDQPGALNESLSDIFGVLIETYDKYNVKGGGTWTFNTADWVVGDDVYTPGTSGDALRSLANPGLYGQPSTMSGYVNTTSDYGGVHTNSGIPNKAAYLIAQSIGCDKTARIYYRALTNYFISTTDFSGSKSGLVQAATDLYGASGAEVSAINSAYTTVGIGSSAQDTYEPNNTISQAYAINFDQVYNSYIFSSSDIDYYKVSPTSAGSITVNLTNLPADYDLYLVNSSGTVLAQSINGGTTSESLTYSNSAAGTYYIKVIGYNGAYSTTQAYNLKATFSGSSVDPYEPNDSTSTAYAIISGTTYNAYIYSSTDVDYYKISKTTSGTISISLTNLPGDYDLYLRNSSGTIVAYSENAGTTSESISYSASSGTYYVEVVGYNGAYSKTTKYALKATF</sequence>
<evidence type="ECO:0000259" key="10">
    <source>
        <dbReference type="Pfam" id="PF02868"/>
    </source>
</evidence>
<evidence type="ECO:0000256" key="6">
    <source>
        <dbReference type="ARBA" id="ARBA00022833"/>
    </source>
</evidence>
<keyword evidence="14" id="KW-1185">Reference proteome</keyword>
<dbReference type="InterPro" id="IPR023612">
    <property type="entry name" value="Peptidase_M4"/>
</dbReference>
<feature type="signal peptide" evidence="8">
    <location>
        <begin position="1"/>
        <end position="22"/>
    </location>
</feature>
<dbReference type="Gene3D" id="1.10.390.10">
    <property type="entry name" value="Neutral Protease Domain 2"/>
    <property type="match status" value="1"/>
</dbReference>
<keyword evidence="7" id="KW-0482">Metalloprotease</keyword>
<evidence type="ECO:0000256" key="8">
    <source>
        <dbReference type="SAM" id="SignalP"/>
    </source>
</evidence>
<evidence type="ECO:0000256" key="1">
    <source>
        <dbReference type="ARBA" id="ARBA00009388"/>
    </source>
</evidence>
<dbReference type="Gene3D" id="3.10.450.490">
    <property type="match status" value="1"/>
</dbReference>
<dbReference type="CDD" id="cd09597">
    <property type="entry name" value="M4_TLP"/>
    <property type="match status" value="1"/>
</dbReference>
<accession>A0ABW8TWD0</accession>
<evidence type="ECO:0000256" key="2">
    <source>
        <dbReference type="ARBA" id="ARBA00022670"/>
    </source>
</evidence>
<proteinExistence type="inferred from homology"/>
<dbReference type="EMBL" id="JBJHZY010000005">
    <property type="protein sequence ID" value="MFL0270024.1"/>
    <property type="molecule type" value="Genomic_DNA"/>
</dbReference>
<dbReference type="InterPro" id="IPR013856">
    <property type="entry name" value="Peptidase_M4_domain"/>
</dbReference>
<feature type="domain" description="FTP" evidence="12">
    <location>
        <begin position="99"/>
        <end position="147"/>
    </location>
</feature>
<dbReference type="SUPFAM" id="SSF89260">
    <property type="entry name" value="Collagen-binding domain"/>
    <property type="match status" value="2"/>
</dbReference>
<reference evidence="13 14" key="1">
    <citation type="submission" date="2024-11" db="EMBL/GenBank/DDBJ databases">
        <authorList>
            <person name="Heng Y.C."/>
            <person name="Lim A.C.H."/>
            <person name="Lee J.K.Y."/>
            <person name="Kittelmann S."/>
        </authorList>
    </citation>
    <scope>NUCLEOTIDE SEQUENCE [LARGE SCALE GENOMIC DNA]</scope>
    <source>
        <strain evidence="13 14">WILCCON 0202</strain>
    </source>
</reference>
<keyword evidence="4 8" id="KW-0732">Signal</keyword>
<feature type="domain" description="Peptidase C-terminal archaeal/bacterial" evidence="11">
    <location>
        <begin position="703"/>
        <end position="767"/>
    </location>
</feature>
<comment type="similarity">
    <text evidence="1">Belongs to the peptidase M4 family.</text>
</comment>
<dbReference type="Pfam" id="PF02868">
    <property type="entry name" value="Peptidase_M4_C"/>
    <property type="match status" value="1"/>
</dbReference>
<feature type="domain" description="Peptidase C-terminal archaeal/bacterial" evidence="11">
    <location>
        <begin position="585"/>
        <end position="649"/>
    </location>
</feature>
<dbReference type="Pfam" id="PF04151">
    <property type="entry name" value="PPC"/>
    <property type="match status" value="2"/>
</dbReference>
<feature type="domain" description="Peptidase M4" evidence="9">
    <location>
        <begin position="241"/>
        <end position="382"/>
    </location>
</feature>
<evidence type="ECO:0000256" key="3">
    <source>
        <dbReference type="ARBA" id="ARBA00022723"/>
    </source>
</evidence>
<dbReference type="RefSeq" id="WP_406766650.1">
    <property type="nucleotide sequence ID" value="NZ_JBJHZY010000005.1"/>
</dbReference>
<feature type="domain" description="Peptidase M4 C-terminal" evidence="10">
    <location>
        <begin position="387"/>
        <end position="550"/>
    </location>
</feature>
<dbReference type="InterPro" id="IPR027268">
    <property type="entry name" value="Peptidase_M4/M1_CTD_sf"/>
</dbReference>
<organism evidence="13 14">
    <name type="scientific">Candidatus Clostridium radicumherbarum</name>
    <dbReference type="NCBI Taxonomy" id="3381662"/>
    <lineage>
        <taxon>Bacteria</taxon>
        <taxon>Bacillati</taxon>
        <taxon>Bacillota</taxon>
        <taxon>Clostridia</taxon>
        <taxon>Eubacteriales</taxon>
        <taxon>Clostridiaceae</taxon>
        <taxon>Clostridium</taxon>
    </lineage>
</organism>
<keyword evidence="2" id="KW-0645">Protease</keyword>
<evidence type="ECO:0000256" key="4">
    <source>
        <dbReference type="ARBA" id="ARBA00022729"/>
    </source>
</evidence>
<dbReference type="PANTHER" id="PTHR33794">
    <property type="entry name" value="BACILLOLYSIN"/>
    <property type="match status" value="1"/>
</dbReference>
<evidence type="ECO:0000313" key="13">
    <source>
        <dbReference type="EMBL" id="MFL0270024.1"/>
    </source>
</evidence>
<dbReference type="Pfam" id="PF01447">
    <property type="entry name" value="Peptidase_M4"/>
    <property type="match status" value="1"/>
</dbReference>
<dbReference type="InterPro" id="IPR007280">
    <property type="entry name" value="Peptidase_C_arc/bac"/>
</dbReference>
<dbReference type="PRINTS" id="PR00730">
    <property type="entry name" value="THERMOLYSIN"/>
</dbReference>
<gene>
    <name evidence="13" type="ORF">ACJDUH_18255</name>
</gene>
<evidence type="ECO:0000256" key="7">
    <source>
        <dbReference type="ARBA" id="ARBA00023049"/>
    </source>
</evidence>
<evidence type="ECO:0000259" key="11">
    <source>
        <dbReference type="Pfam" id="PF04151"/>
    </source>
</evidence>
<dbReference type="InterPro" id="IPR050728">
    <property type="entry name" value="Zinc_Metalloprotease_M4"/>
</dbReference>
<dbReference type="InterPro" id="IPR001570">
    <property type="entry name" value="Peptidase_M4_C_domain"/>
</dbReference>
<keyword evidence="3" id="KW-0479">Metal-binding</keyword>
<evidence type="ECO:0000313" key="14">
    <source>
        <dbReference type="Proteomes" id="UP001623661"/>
    </source>
</evidence>